<proteinExistence type="predicted"/>
<dbReference type="EMBL" id="RBNJ01010995">
    <property type="protein sequence ID" value="RUS26202.1"/>
    <property type="molecule type" value="Genomic_DNA"/>
</dbReference>
<evidence type="ECO:0000313" key="1">
    <source>
        <dbReference type="EMBL" id="RUS26202.1"/>
    </source>
</evidence>
<dbReference type="Proteomes" id="UP000274822">
    <property type="component" value="Unassembled WGS sequence"/>
</dbReference>
<sequence length="99" mass="11078">MPQFGMPPMPMQQGAPMQYMNPAVSFDMIRWSYASAFAQAGFQQFVPNMSFTTAPMPHAPAPPAVYSPQIQPQVAPPREFIDPSQRSSMLKILFMVFAH</sequence>
<evidence type="ECO:0000313" key="2">
    <source>
        <dbReference type="Proteomes" id="UP000274822"/>
    </source>
</evidence>
<dbReference type="AlphaFoldDB" id="A0A433Q8W8"/>
<comment type="caution">
    <text evidence="1">The sequence shown here is derived from an EMBL/GenBank/DDBJ whole genome shotgun (WGS) entry which is preliminary data.</text>
</comment>
<accession>A0A433Q8W8</accession>
<name>A0A433Q8W8_9FUNG</name>
<organism evidence="1 2">
    <name type="scientific">Jimgerdemannia flammicorona</name>
    <dbReference type="NCBI Taxonomy" id="994334"/>
    <lineage>
        <taxon>Eukaryota</taxon>
        <taxon>Fungi</taxon>
        <taxon>Fungi incertae sedis</taxon>
        <taxon>Mucoromycota</taxon>
        <taxon>Mucoromycotina</taxon>
        <taxon>Endogonomycetes</taxon>
        <taxon>Endogonales</taxon>
        <taxon>Endogonaceae</taxon>
        <taxon>Jimgerdemannia</taxon>
    </lineage>
</organism>
<keyword evidence="2" id="KW-1185">Reference proteome</keyword>
<protein>
    <submittedName>
        <fullName evidence="1">Uncharacterized protein</fullName>
    </submittedName>
</protein>
<gene>
    <name evidence="1" type="ORF">BC938DRAFT_471082</name>
</gene>
<reference evidence="1 2" key="1">
    <citation type="journal article" date="2018" name="New Phytol.">
        <title>Phylogenomics of Endogonaceae and evolution of mycorrhizas within Mucoromycota.</title>
        <authorList>
            <person name="Chang Y."/>
            <person name="Desiro A."/>
            <person name="Na H."/>
            <person name="Sandor L."/>
            <person name="Lipzen A."/>
            <person name="Clum A."/>
            <person name="Barry K."/>
            <person name="Grigoriev I.V."/>
            <person name="Martin F.M."/>
            <person name="Stajich J.E."/>
            <person name="Smith M.E."/>
            <person name="Bonito G."/>
            <person name="Spatafora J.W."/>
        </authorList>
    </citation>
    <scope>NUCLEOTIDE SEQUENCE [LARGE SCALE GENOMIC DNA]</scope>
    <source>
        <strain evidence="1 2">AD002</strain>
    </source>
</reference>